<name>A0ABX1GUI5_9FLAO</name>
<keyword evidence="2" id="KW-1185">Reference proteome</keyword>
<proteinExistence type="predicted"/>
<dbReference type="RefSeq" id="WP_168552616.1">
    <property type="nucleotide sequence ID" value="NZ_JAAWWL010000002.1"/>
</dbReference>
<evidence type="ECO:0000313" key="1">
    <source>
        <dbReference type="EMBL" id="NKI32412.1"/>
    </source>
</evidence>
<accession>A0ABX1GUI5</accession>
<comment type="caution">
    <text evidence="1">The sequence shown here is derived from an EMBL/GenBank/DDBJ whole genome shotgun (WGS) entry which is preliminary data.</text>
</comment>
<organism evidence="1 2">
    <name type="scientific">Croceivirga thetidis</name>
    <dbReference type="NCBI Taxonomy" id="2721623"/>
    <lineage>
        <taxon>Bacteria</taxon>
        <taxon>Pseudomonadati</taxon>
        <taxon>Bacteroidota</taxon>
        <taxon>Flavobacteriia</taxon>
        <taxon>Flavobacteriales</taxon>
        <taxon>Flavobacteriaceae</taxon>
        <taxon>Croceivirga</taxon>
    </lineage>
</organism>
<reference evidence="1 2" key="1">
    <citation type="submission" date="2020-04" db="EMBL/GenBank/DDBJ databases">
        <authorList>
            <person name="Yoon J."/>
        </authorList>
    </citation>
    <scope>NUCLEOTIDE SEQUENCE [LARGE SCALE GENOMIC DNA]</scope>
    <source>
        <strain evidence="1 2">DJ-13</strain>
    </source>
</reference>
<gene>
    <name evidence="1" type="ORF">HCU67_10690</name>
</gene>
<protein>
    <submittedName>
        <fullName evidence="1">Uncharacterized protein</fullName>
    </submittedName>
</protein>
<dbReference type="Proteomes" id="UP000718451">
    <property type="component" value="Unassembled WGS sequence"/>
</dbReference>
<sequence>MKRILKWVGVIFAILILLGIVLAWIKSEPLPAGENGQAANEHAEKMLKAMNSEAYAQTRYLEWSFRGGKNHYRWDKKLGICHIRWEDYKVVLNLNNLEKSEATKAHQPLEPDKKMEVVEKALEYFNNDSFWLVAPYKVFDKGTERSLVELENGEKGLLVTYQEGGSTPGDSYLWLLNDNGFPNSFKMWVGVIPIGGVEASWDNWLVTESGAFLPKTHQFGPMEFDMGNVRGYN</sequence>
<dbReference type="EMBL" id="JAAWWL010000002">
    <property type="protein sequence ID" value="NKI32412.1"/>
    <property type="molecule type" value="Genomic_DNA"/>
</dbReference>
<evidence type="ECO:0000313" key="2">
    <source>
        <dbReference type="Proteomes" id="UP000718451"/>
    </source>
</evidence>